<sequence length="219" mass="25514">MGEIDVFGEVENVYAECKMDLSEPVRLRIHRSLSWLRQAERSEDLDVRFMCLWVAFNAAYAHDAQNTLPSADKIGFRDFLLKICSVNNDDIYHLVWQTYSSSIRNLLDSKYVFQPFWNHHNGIISDAVWQDAFSKARRRSHDALRDKDTSTILFVVFERLYTLRNQVFHGGSTHLSGVNRAQLKDAVRILSDMLPLFLQIMMSHPKEALWGNPYYPKVD</sequence>
<evidence type="ECO:0000313" key="2">
    <source>
        <dbReference type="Proteomes" id="UP000832034"/>
    </source>
</evidence>
<accession>A0ABY4EBH7</accession>
<dbReference type="RefSeq" id="WP_019957139.1">
    <property type="nucleotide sequence ID" value="NZ_CP091512.1"/>
</dbReference>
<proteinExistence type="predicted"/>
<evidence type="ECO:0008006" key="3">
    <source>
        <dbReference type="Google" id="ProtNLM"/>
    </source>
</evidence>
<organism evidence="1 2">
    <name type="scientific">Vitreoscilla stercoraria</name>
    <dbReference type="NCBI Taxonomy" id="61"/>
    <lineage>
        <taxon>Bacteria</taxon>
        <taxon>Pseudomonadati</taxon>
        <taxon>Pseudomonadota</taxon>
        <taxon>Betaproteobacteria</taxon>
        <taxon>Neisseriales</taxon>
        <taxon>Neisseriaceae</taxon>
        <taxon>Vitreoscilla</taxon>
    </lineage>
</organism>
<protein>
    <recommendedName>
        <fullName evidence="3">Apea-like HEPN domain-containing protein</fullName>
    </recommendedName>
</protein>
<keyword evidence="2" id="KW-1185">Reference proteome</keyword>
<reference evidence="1" key="1">
    <citation type="submission" date="2021-12" db="EMBL/GenBank/DDBJ databases">
        <authorList>
            <person name="Veyrier F.J."/>
        </authorList>
    </citation>
    <scope>NUCLEOTIDE SEQUENCE</scope>
    <source>
        <strain evidence="1">SAG 1488-6</strain>
    </source>
</reference>
<gene>
    <name evidence="1" type="ORF">LVJ81_01805</name>
</gene>
<reference evidence="1" key="2">
    <citation type="journal article" date="2022" name="Res Sq">
        <title>Evolution of multicellular longitudinally dividing oral cavity symbionts (Neisseriaceae).</title>
        <authorList>
            <person name="Nyongesa S."/>
            <person name="Weber P."/>
            <person name="Bernet E."/>
            <person name="Pullido F."/>
            <person name="Nieckarz M."/>
            <person name="Delaby M."/>
            <person name="Nieves C."/>
            <person name="Viehboeck T."/>
            <person name="Krause N."/>
            <person name="Rivera-Millot A."/>
            <person name="Nakamura A."/>
            <person name="Vischer N."/>
            <person name="VanNieuwenhze M."/>
            <person name="Brun Y."/>
            <person name="Cava F."/>
            <person name="Bulgheresi S."/>
            <person name="Veyrier F."/>
        </authorList>
    </citation>
    <scope>NUCLEOTIDE SEQUENCE</scope>
    <source>
        <strain evidence="1">SAG 1488-6</strain>
    </source>
</reference>
<name>A0ABY4EBH7_VITST</name>
<evidence type="ECO:0000313" key="1">
    <source>
        <dbReference type="EMBL" id="UOO92807.1"/>
    </source>
</evidence>
<dbReference type="Proteomes" id="UP000832034">
    <property type="component" value="Chromosome"/>
</dbReference>
<dbReference type="EMBL" id="CP091512">
    <property type="protein sequence ID" value="UOO92807.1"/>
    <property type="molecule type" value="Genomic_DNA"/>
</dbReference>